<evidence type="ECO:0000259" key="3">
    <source>
        <dbReference type="SMART" id="SM00939"/>
    </source>
</evidence>
<evidence type="ECO:0000313" key="4">
    <source>
        <dbReference type="EMBL" id="MCQ8279739.1"/>
    </source>
</evidence>
<dbReference type="PANTHER" id="PTHR43056:SF10">
    <property type="entry name" value="COCE_NOND FAMILY, PUTATIVE (AFU_ORTHOLOGUE AFUA_7G00600)-RELATED"/>
    <property type="match status" value="1"/>
</dbReference>
<dbReference type="Gene3D" id="3.40.50.1820">
    <property type="entry name" value="alpha/beta hydrolase"/>
    <property type="match status" value="1"/>
</dbReference>
<dbReference type="InterPro" id="IPR005674">
    <property type="entry name" value="CocE/Ser_esterase"/>
</dbReference>
<sequence>MTRCAFRSLLAAGTALLLTAAPPLVAPSLADPDPAGSKIERAAAAQAGGDIPGDFKPVRDGFDYTRREAMIPMRDGVKLFTVIMIPKNAAHAPMMLDRTPYSADELTGSGHGGPLLRQNLFPAYAELAEHGYIIVAQDVRGKYGSGGAYTMNRPVRGPLNSTQTDNPTDTYDTISWLVKNVPESNGRVGTIGTSYDGFTSLMSLIHPNPALKAAVPMNPMVDTWKGDDWFHNGAFREEMMSYVYEQTAAKKSDQNWFALRYDDYDTFLHYGSAGAFGTAMGMDQLPFWNRLKQHPAYDGFWQNQAVDRLLAQAPLTVPTLLVDSQWDQEDIYGAPAVWRAMQGKPGADNLYLVMGPWYHGEENKDASSLGELDWGEDTGRWFRENVMIPFLDAHLKDNGKPADIARVTSYTSGIDQWQRLSHWPEAEPTTPLYLEAKGGLSLGTAPASGGEAFDQYVSDPAKPVTYRARPNRAPYVKGSTWRTWLVDDQRFAAARPDVLVYESAPLDKPLHLAGRPLADLFASTSGTDSDWVVKLIDVYPDIVPEKPTMGGFQLPVTMDILRGRYRDDPAHPSPIPANKVVEYKLPLTDIDHVFLPGHRIMMQIQSSWFPLYDRNPQTYVPNIFDAPPSAYVQTTQRVFHAPGEESRIELPVVPWTNAPQ</sequence>
<dbReference type="InterPro" id="IPR029058">
    <property type="entry name" value="AB_hydrolase_fold"/>
</dbReference>
<organism evidence="4 5">
    <name type="scientific">Endosaccharibacter trunci</name>
    <dbReference type="NCBI Taxonomy" id="2812733"/>
    <lineage>
        <taxon>Bacteria</taxon>
        <taxon>Pseudomonadati</taxon>
        <taxon>Pseudomonadota</taxon>
        <taxon>Alphaproteobacteria</taxon>
        <taxon>Acetobacterales</taxon>
        <taxon>Acetobacteraceae</taxon>
        <taxon>Endosaccharibacter</taxon>
    </lineage>
</organism>
<dbReference type="NCBIfam" id="TIGR00976">
    <property type="entry name" value="CocE_NonD"/>
    <property type="match status" value="1"/>
</dbReference>
<reference evidence="4 5" key="1">
    <citation type="submission" date="2022-06" db="EMBL/GenBank/DDBJ databases">
        <title>Endosaccharibacter gen. nov., sp. nov., endophytic bacteria isolated from sugarcane.</title>
        <authorList>
            <person name="Pitiwittayakul N."/>
            <person name="Yukphan P."/>
            <person name="Charoenyingcharoen P."/>
            <person name="Tanasupawat S."/>
        </authorList>
    </citation>
    <scope>NUCLEOTIDE SEQUENCE [LARGE SCALE GENOMIC DNA]</scope>
    <source>
        <strain evidence="4 5">KSS8</strain>
    </source>
</reference>
<dbReference type="GO" id="GO:0016787">
    <property type="term" value="F:hydrolase activity"/>
    <property type="evidence" value="ECO:0007669"/>
    <property type="project" value="UniProtKB-KW"/>
</dbReference>
<dbReference type="SUPFAM" id="SSF49785">
    <property type="entry name" value="Galactose-binding domain-like"/>
    <property type="match status" value="1"/>
</dbReference>
<evidence type="ECO:0000256" key="2">
    <source>
        <dbReference type="SAM" id="SignalP"/>
    </source>
</evidence>
<dbReference type="InterPro" id="IPR000383">
    <property type="entry name" value="Xaa-Pro-like_dom"/>
</dbReference>
<dbReference type="PANTHER" id="PTHR43056">
    <property type="entry name" value="PEPTIDASE S9 PROLYL OLIGOPEPTIDASE"/>
    <property type="match status" value="1"/>
</dbReference>
<dbReference type="InterPro" id="IPR013736">
    <property type="entry name" value="Xaa-Pro_dipept_C"/>
</dbReference>
<feature type="signal peptide" evidence="2">
    <location>
        <begin position="1"/>
        <end position="26"/>
    </location>
</feature>
<dbReference type="SUPFAM" id="SSF53474">
    <property type="entry name" value="alpha/beta-Hydrolases"/>
    <property type="match status" value="1"/>
</dbReference>
<evidence type="ECO:0000313" key="5">
    <source>
        <dbReference type="Proteomes" id="UP001524587"/>
    </source>
</evidence>
<feature type="chain" id="PRO_5045720677" evidence="2">
    <location>
        <begin position="27"/>
        <end position="660"/>
    </location>
</feature>
<accession>A0ABT1WA24</accession>
<evidence type="ECO:0000256" key="1">
    <source>
        <dbReference type="ARBA" id="ARBA00022801"/>
    </source>
</evidence>
<dbReference type="RefSeq" id="WP_422865225.1">
    <property type="nucleotide sequence ID" value="NZ_JAMSKV010000015.1"/>
</dbReference>
<comment type="caution">
    <text evidence="4">The sequence shown here is derived from an EMBL/GenBank/DDBJ whole genome shotgun (WGS) entry which is preliminary data.</text>
</comment>
<keyword evidence="5" id="KW-1185">Reference proteome</keyword>
<keyword evidence="2" id="KW-0732">Signal</keyword>
<proteinExistence type="predicted"/>
<dbReference type="InterPro" id="IPR008979">
    <property type="entry name" value="Galactose-bd-like_sf"/>
</dbReference>
<dbReference type="SMART" id="SM00939">
    <property type="entry name" value="PepX_C"/>
    <property type="match status" value="1"/>
</dbReference>
<dbReference type="Gene3D" id="1.10.3020.10">
    <property type="entry name" value="alpha-amino acid ester hydrolase ( Helical cap domain)"/>
    <property type="match status" value="1"/>
</dbReference>
<dbReference type="EMBL" id="JAMSKV010000015">
    <property type="protein sequence ID" value="MCQ8279739.1"/>
    <property type="molecule type" value="Genomic_DNA"/>
</dbReference>
<dbReference type="Proteomes" id="UP001524587">
    <property type="component" value="Unassembled WGS sequence"/>
</dbReference>
<feature type="domain" description="Xaa-Pro dipeptidyl-peptidase C-terminal" evidence="3">
    <location>
        <begin position="388"/>
        <end position="649"/>
    </location>
</feature>
<dbReference type="InterPro" id="IPR050585">
    <property type="entry name" value="Xaa-Pro_dipeptidyl-ppase/CocE"/>
</dbReference>
<dbReference type="Pfam" id="PF02129">
    <property type="entry name" value="Peptidase_S15"/>
    <property type="match status" value="1"/>
</dbReference>
<dbReference type="Gene3D" id="2.60.120.260">
    <property type="entry name" value="Galactose-binding domain-like"/>
    <property type="match status" value="1"/>
</dbReference>
<protein>
    <submittedName>
        <fullName evidence="4">CocE/NonD family hydrolase</fullName>
    </submittedName>
</protein>
<dbReference type="Pfam" id="PF08530">
    <property type="entry name" value="PepX_C"/>
    <property type="match status" value="1"/>
</dbReference>
<keyword evidence="1 4" id="KW-0378">Hydrolase</keyword>
<gene>
    <name evidence="4" type="ORF">NFI95_14940</name>
</gene>
<name>A0ABT1WA24_9PROT</name>